<dbReference type="PRINTS" id="PR00080">
    <property type="entry name" value="SDRFAMILY"/>
</dbReference>
<dbReference type="PANTHER" id="PTHR24322">
    <property type="entry name" value="PKSB"/>
    <property type="match status" value="1"/>
</dbReference>
<comment type="caution">
    <text evidence="4">The sequence shown here is derived from an EMBL/GenBank/DDBJ whole genome shotgun (WGS) entry which is preliminary data.</text>
</comment>
<dbReference type="Pfam" id="PF00106">
    <property type="entry name" value="adh_short"/>
    <property type="match status" value="1"/>
</dbReference>
<dbReference type="GO" id="GO:0016616">
    <property type="term" value="F:oxidoreductase activity, acting on the CH-OH group of donors, NAD or NADP as acceptor"/>
    <property type="evidence" value="ECO:0007669"/>
    <property type="project" value="TreeGrafter"/>
</dbReference>
<evidence type="ECO:0000256" key="1">
    <source>
        <dbReference type="ARBA" id="ARBA00006484"/>
    </source>
</evidence>
<sequence length="300" mass="32445">MSSFLPDQIAAAVPSVAALTRSPKVQAGVAALAVLGTLSQLNEWLSRRKTNNFLTDKSWDWSKEIVVVTGGSSGIGATIVEKLQHRGIKIIVLDINKPSKEFGKNTSFYQVDLSDALATASVADRICHDHGDPTVLVNNAGIGHGTSILSTSEATLQRCFGINLFAPYRLIQQFLPAMVRRNHGHIVNVGSMASFTTQVLNVDYGMTKSGVLALHEGLKQELLHIYNAPAVRATVVHPSWVRTPMAEAMIKTNKLPGAYVTADDVAGAITRQLFSGYGAQIVVPDSGWWISMMRGLPIWI</sequence>
<dbReference type="RefSeq" id="XP_046006035.1">
    <property type="nucleotide sequence ID" value="XM_046151957.1"/>
</dbReference>
<evidence type="ECO:0000313" key="4">
    <source>
        <dbReference type="EMBL" id="KAH7016411.1"/>
    </source>
</evidence>
<evidence type="ECO:0000256" key="2">
    <source>
        <dbReference type="ARBA" id="ARBA00023002"/>
    </source>
</evidence>
<dbReference type="SUPFAM" id="SSF51735">
    <property type="entry name" value="NAD(P)-binding Rossmann-fold domains"/>
    <property type="match status" value="1"/>
</dbReference>
<dbReference type="InterPro" id="IPR002347">
    <property type="entry name" value="SDR_fam"/>
</dbReference>
<evidence type="ECO:0000313" key="5">
    <source>
        <dbReference type="Proteomes" id="UP000756346"/>
    </source>
</evidence>
<dbReference type="Gene3D" id="3.40.50.720">
    <property type="entry name" value="NAD(P)-binding Rossmann-like Domain"/>
    <property type="match status" value="1"/>
</dbReference>
<protein>
    <submittedName>
        <fullName evidence="4">Uncharacterized protein</fullName>
    </submittedName>
</protein>
<name>A0A9P8XTE0_9PEZI</name>
<dbReference type="EMBL" id="JAGTJQ010000012">
    <property type="protein sequence ID" value="KAH7016411.1"/>
    <property type="molecule type" value="Genomic_DNA"/>
</dbReference>
<dbReference type="AlphaFoldDB" id="A0A9P8XTE0"/>
<keyword evidence="5" id="KW-1185">Reference proteome</keyword>
<dbReference type="GeneID" id="70181503"/>
<reference evidence="4" key="1">
    <citation type="journal article" date="2021" name="Nat. Commun.">
        <title>Genetic determinants of endophytism in the Arabidopsis root mycobiome.</title>
        <authorList>
            <person name="Mesny F."/>
            <person name="Miyauchi S."/>
            <person name="Thiergart T."/>
            <person name="Pickel B."/>
            <person name="Atanasova L."/>
            <person name="Karlsson M."/>
            <person name="Huettel B."/>
            <person name="Barry K.W."/>
            <person name="Haridas S."/>
            <person name="Chen C."/>
            <person name="Bauer D."/>
            <person name="Andreopoulos W."/>
            <person name="Pangilinan J."/>
            <person name="LaButti K."/>
            <person name="Riley R."/>
            <person name="Lipzen A."/>
            <person name="Clum A."/>
            <person name="Drula E."/>
            <person name="Henrissat B."/>
            <person name="Kohler A."/>
            <person name="Grigoriev I.V."/>
            <person name="Martin F.M."/>
            <person name="Hacquard S."/>
        </authorList>
    </citation>
    <scope>NUCLEOTIDE SEQUENCE</scope>
    <source>
        <strain evidence="4">MPI-CAGE-CH-0230</strain>
    </source>
</reference>
<gene>
    <name evidence="4" type="ORF">B0I36DRAFT_298755</name>
</gene>
<comment type="similarity">
    <text evidence="1 3">Belongs to the short-chain dehydrogenases/reductases (SDR) family.</text>
</comment>
<evidence type="ECO:0000256" key="3">
    <source>
        <dbReference type="RuleBase" id="RU000363"/>
    </source>
</evidence>
<proteinExistence type="inferred from homology"/>
<dbReference type="InterPro" id="IPR036291">
    <property type="entry name" value="NAD(P)-bd_dom_sf"/>
</dbReference>
<dbReference type="OrthoDB" id="10253736at2759"/>
<dbReference type="PRINTS" id="PR00081">
    <property type="entry name" value="GDHRDH"/>
</dbReference>
<keyword evidence="2" id="KW-0560">Oxidoreductase</keyword>
<dbReference type="Proteomes" id="UP000756346">
    <property type="component" value="Unassembled WGS sequence"/>
</dbReference>
<dbReference type="PANTHER" id="PTHR24322:SF736">
    <property type="entry name" value="RETINOL DEHYDROGENASE 10"/>
    <property type="match status" value="1"/>
</dbReference>
<accession>A0A9P8XTE0</accession>
<organism evidence="4 5">
    <name type="scientific">Microdochium trichocladiopsis</name>
    <dbReference type="NCBI Taxonomy" id="1682393"/>
    <lineage>
        <taxon>Eukaryota</taxon>
        <taxon>Fungi</taxon>
        <taxon>Dikarya</taxon>
        <taxon>Ascomycota</taxon>
        <taxon>Pezizomycotina</taxon>
        <taxon>Sordariomycetes</taxon>
        <taxon>Xylariomycetidae</taxon>
        <taxon>Xylariales</taxon>
        <taxon>Microdochiaceae</taxon>
        <taxon>Microdochium</taxon>
    </lineage>
</organism>